<keyword evidence="3" id="KW-1133">Transmembrane helix</keyword>
<comment type="subcellular location">
    <subcellularLocation>
        <location evidence="1">Membrane</location>
    </subcellularLocation>
</comment>
<evidence type="ECO:0000313" key="7">
    <source>
        <dbReference type="EMBL" id="CAH9068081.1"/>
    </source>
</evidence>
<comment type="caution">
    <text evidence="7">The sequence shown here is derived from an EMBL/GenBank/DDBJ whole genome shotgun (WGS) entry which is preliminary data.</text>
</comment>
<keyword evidence="2" id="KW-0812">Transmembrane</keyword>
<organism evidence="7 8">
    <name type="scientific">Cuscuta europaea</name>
    <name type="common">European dodder</name>
    <dbReference type="NCBI Taxonomy" id="41803"/>
    <lineage>
        <taxon>Eukaryota</taxon>
        <taxon>Viridiplantae</taxon>
        <taxon>Streptophyta</taxon>
        <taxon>Embryophyta</taxon>
        <taxon>Tracheophyta</taxon>
        <taxon>Spermatophyta</taxon>
        <taxon>Magnoliopsida</taxon>
        <taxon>eudicotyledons</taxon>
        <taxon>Gunneridae</taxon>
        <taxon>Pentapetalae</taxon>
        <taxon>asterids</taxon>
        <taxon>lamiids</taxon>
        <taxon>Solanales</taxon>
        <taxon>Convolvulaceae</taxon>
        <taxon>Cuscuteae</taxon>
        <taxon>Cuscuta</taxon>
        <taxon>Cuscuta subgen. Cuscuta</taxon>
    </lineage>
</organism>
<evidence type="ECO:0000313" key="8">
    <source>
        <dbReference type="Proteomes" id="UP001152484"/>
    </source>
</evidence>
<dbReference type="Proteomes" id="UP001152484">
    <property type="component" value="Unassembled WGS sequence"/>
</dbReference>
<protein>
    <recommendedName>
        <fullName evidence="6">SUN domain-containing protein</fullName>
    </recommendedName>
</protein>
<evidence type="ECO:0000256" key="2">
    <source>
        <dbReference type="ARBA" id="ARBA00022692"/>
    </source>
</evidence>
<dbReference type="GO" id="GO:0005635">
    <property type="term" value="C:nuclear envelope"/>
    <property type="evidence" value="ECO:0007669"/>
    <property type="project" value="TreeGrafter"/>
</dbReference>
<keyword evidence="5" id="KW-0175">Coiled coil</keyword>
<dbReference type="PANTHER" id="PTHR12911">
    <property type="entry name" value="SAD1/UNC-84-LIKE PROTEIN-RELATED"/>
    <property type="match status" value="1"/>
</dbReference>
<dbReference type="Gene3D" id="2.60.120.260">
    <property type="entry name" value="Galactose-binding domain-like"/>
    <property type="match status" value="1"/>
</dbReference>
<dbReference type="GO" id="GO:0016020">
    <property type="term" value="C:membrane"/>
    <property type="evidence" value="ECO:0007669"/>
    <property type="project" value="UniProtKB-SubCell"/>
</dbReference>
<keyword evidence="8" id="KW-1185">Reference proteome</keyword>
<feature type="coiled-coil region" evidence="5">
    <location>
        <begin position="187"/>
        <end position="236"/>
    </location>
</feature>
<feature type="domain" description="SUN" evidence="6">
    <location>
        <begin position="297"/>
        <end position="467"/>
    </location>
</feature>
<dbReference type="Pfam" id="PF07738">
    <property type="entry name" value="Sad1_UNC"/>
    <property type="match status" value="1"/>
</dbReference>
<dbReference type="OrthoDB" id="342281at2759"/>
<evidence type="ECO:0000256" key="3">
    <source>
        <dbReference type="ARBA" id="ARBA00022989"/>
    </source>
</evidence>
<evidence type="ECO:0000256" key="1">
    <source>
        <dbReference type="ARBA" id="ARBA00004370"/>
    </source>
</evidence>
<dbReference type="PROSITE" id="PS51469">
    <property type="entry name" value="SUN"/>
    <property type="match status" value="1"/>
</dbReference>
<evidence type="ECO:0000259" key="6">
    <source>
        <dbReference type="PROSITE" id="PS51469"/>
    </source>
</evidence>
<evidence type="ECO:0000256" key="4">
    <source>
        <dbReference type="ARBA" id="ARBA00023136"/>
    </source>
</evidence>
<keyword evidence="4" id="KW-0472">Membrane</keyword>
<reference evidence="7" key="1">
    <citation type="submission" date="2022-07" db="EMBL/GenBank/DDBJ databases">
        <authorList>
            <person name="Macas J."/>
            <person name="Novak P."/>
            <person name="Neumann P."/>
        </authorList>
    </citation>
    <scope>NUCLEOTIDE SEQUENCE</scope>
</reference>
<accession>A0A9P0YLZ3</accession>
<evidence type="ECO:0000256" key="5">
    <source>
        <dbReference type="SAM" id="Coils"/>
    </source>
</evidence>
<sequence length="474" mass="52768">MSTSTQSVTANSTSILTRRRAALERQQFTTLSQLPDSNLATETVVAAVVPPSPGHDIFAAGDAPPKEPNLDSRKTETRNAVPVVKTPLPNSNGIAHLSRRAATTKRVAKPVKPRWLTVLRALTKLSLVLLTLFGFFEIVRRLVIQSRTLDTDGFALISGDFEGKLAEVEDFVKKTTKLMQVQVEVIDKKLENELRTAKGELSKKMEAREMEFESKVKELDERIMNLETSVSKTEAKEYVSKEELVKFLEEFKDMKGRETSYVNLDEVRSYAREIVEKEIAKHAADGLGRVDYALHSGGAMVVKHSEPYIISNAGRGGWIPLATRSTVHKHAHKILTPSFGEPGQCFPLRGSKGFVQVRLRTSIIPEAVTLEHVAKSVAYDRSSAPKDCRVSGWLQGQDMADVTPYSEKMCLLTEFTYDLEKSNAQTYNVLESAANCVVDTIRFDFSSNHGSTSHTCIYRLRVHGREPNSMLLLA</sequence>
<gene>
    <name evidence="7" type="ORF">CEURO_LOCUS2715</name>
</gene>
<dbReference type="EMBL" id="CAMAPE010000005">
    <property type="protein sequence ID" value="CAH9068081.1"/>
    <property type="molecule type" value="Genomic_DNA"/>
</dbReference>
<proteinExistence type="predicted"/>
<dbReference type="PANTHER" id="PTHR12911:SF8">
    <property type="entry name" value="KLAROID PROTEIN-RELATED"/>
    <property type="match status" value="1"/>
</dbReference>
<name>A0A9P0YLZ3_CUSEU</name>
<dbReference type="InterPro" id="IPR045119">
    <property type="entry name" value="SUN1-5"/>
</dbReference>
<dbReference type="GO" id="GO:0043495">
    <property type="term" value="F:protein-membrane adaptor activity"/>
    <property type="evidence" value="ECO:0007669"/>
    <property type="project" value="TreeGrafter"/>
</dbReference>
<dbReference type="AlphaFoldDB" id="A0A9P0YLZ3"/>
<dbReference type="InterPro" id="IPR012919">
    <property type="entry name" value="SUN_dom"/>
</dbReference>